<dbReference type="InterPro" id="IPR051417">
    <property type="entry name" value="SDr/BOS_complex"/>
</dbReference>
<dbReference type="InterPro" id="IPR055576">
    <property type="entry name" value="DUF7152"/>
</dbReference>
<feature type="domain" description="DUF7152" evidence="2">
    <location>
        <begin position="146"/>
        <end position="242"/>
    </location>
</feature>
<keyword evidence="1" id="KW-0732">Signal</keyword>
<reference evidence="3 4" key="1">
    <citation type="journal article" date="2021" name="Comput. Struct. Biotechnol. J.">
        <title>De novo genome assembly of the potent medicinal plant Rehmannia glutinosa using nanopore technology.</title>
        <authorList>
            <person name="Ma L."/>
            <person name="Dong C."/>
            <person name="Song C."/>
            <person name="Wang X."/>
            <person name="Zheng X."/>
            <person name="Niu Y."/>
            <person name="Chen S."/>
            <person name="Feng W."/>
        </authorList>
    </citation>
    <scope>NUCLEOTIDE SEQUENCE [LARGE SCALE GENOMIC DNA]</scope>
    <source>
        <strain evidence="3">DH-2019</strain>
    </source>
</reference>
<comment type="caution">
    <text evidence="3">The sequence shown here is derived from an EMBL/GenBank/DDBJ whole genome shotgun (WGS) entry which is preliminary data.</text>
</comment>
<dbReference type="PANTHER" id="PTHR23303">
    <property type="entry name" value="CARBOXYPEPTIDASE REGULATORY REGION-CONTAINING"/>
    <property type="match status" value="1"/>
</dbReference>
<keyword evidence="4" id="KW-1185">Reference proteome</keyword>
<dbReference type="PANTHER" id="PTHR23303:SF14">
    <property type="entry name" value="BOS COMPLEX SUBUNIT NOMO1-RELATED"/>
    <property type="match status" value="1"/>
</dbReference>
<dbReference type="Proteomes" id="UP001318860">
    <property type="component" value="Unassembled WGS sequence"/>
</dbReference>
<proteinExistence type="predicted"/>
<accession>A0ABR0U2K7</accession>
<dbReference type="Pfam" id="PF23662">
    <property type="entry name" value="DUF7152"/>
    <property type="match status" value="1"/>
</dbReference>
<evidence type="ECO:0000313" key="3">
    <source>
        <dbReference type="EMBL" id="KAK6116735.1"/>
    </source>
</evidence>
<gene>
    <name evidence="3" type="ORF">DH2020_049468</name>
</gene>
<evidence type="ECO:0000259" key="2">
    <source>
        <dbReference type="Pfam" id="PF23662"/>
    </source>
</evidence>
<evidence type="ECO:0000313" key="4">
    <source>
        <dbReference type="Proteomes" id="UP001318860"/>
    </source>
</evidence>
<dbReference type="EMBL" id="JABTTQ020003483">
    <property type="protein sequence ID" value="KAK6116735.1"/>
    <property type="molecule type" value="Genomic_DNA"/>
</dbReference>
<protein>
    <recommendedName>
        <fullName evidence="2">DUF7152 domain-containing protein</fullName>
    </recommendedName>
</protein>
<evidence type="ECO:0000256" key="1">
    <source>
        <dbReference type="ARBA" id="ARBA00022729"/>
    </source>
</evidence>
<organism evidence="3 4">
    <name type="scientific">Rehmannia glutinosa</name>
    <name type="common">Chinese foxglove</name>
    <dbReference type="NCBI Taxonomy" id="99300"/>
    <lineage>
        <taxon>Eukaryota</taxon>
        <taxon>Viridiplantae</taxon>
        <taxon>Streptophyta</taxon>
        <taxon>Embryophyta</taxon>
        <taxon>Tracheophyta</taxon>
        <taxon>Spermatophyta</taxon>
        <taxon>Magnoliopsida</taxon>
        <taxon>eudicotyledons</taxon>
        <taxon>Gunneridae</taxon>
        <taxon>Pentapetalae</taxon>
        <taxon>asterids</taxon>
        <taxon>lamiids</taxon>
        <taxon>Lamiales</taxon>
        <taxon>Orobanchaceae</taxon>
        <taxon>Rehmannieae</taxon>
        <taxon>Rehmannia</taxon>
    </lineage>
</organism>
<sequence length="313" mass="35191">MSHVGLSIPGVIEWHSLFCFQEYVFSPPVEAIDIGSGESKEVVFYATRVAFSAMGKVTLLSGQPKEGVSVERGESKGFYEEIITDSSGYYRLRGLQPDTTYVIKIARKGELHGMHIERASPESLNVKVGFEDIKELDFVVFELPDVTILSGHVEGKKFKELRSHIRVEIRSVDDPSKVESVFPLPISNFFHVKDLPKGKHLLQLRSAMPSSTRRFESDVIEVDLERQPQIHVGPLSYRIDEDIYKQELTHARVSFGSESRSNGSVHKHAKVAEMVSMVHLGSSITAKKDVKKLAVRKKTYRGPCFCPSRSLEE</sequence>
<name>A0ABR0U2K7_REHGL</name>